<dbReference type="InterPro" id="IPR042104">
    <property type="entry name" value="PKS_dehydratase_sf"/>
</dbReference>
<dbReference type="Pfam" id="PF16197">
    <property type="entry name" value="KAsynt_C_assoc"/>
    <property type="match status" value="1"/>
</dbReference>
<comment type="subcellular location">
    <subcellularLocation>
        <location evidence="2">Cytoplasm</location>
    </subcellularLocation>
</comment>
<dbReference type="CDD" id="cd00833">
    <property type="entry name" value="PKS"/>
    <property type="match status" value="2"/>
</dbReference>
<dbReference type="PROSITE" id="PS00012">
    <property type="entry name" value="PHOSPHOPANTETHEINE"/>
    <property type="match status" value="1"/>
</dbReference>
<dbReference type="InterPro" id="IPR020845">
    <property type="entry name" value="AMP-binding_CS"/>
</dbReference>
<dbReference type="Gene3D" id="1.10.1200.10">
    <property type="entry name" value="ACP-like"/>
    <property type="match status" value="2"/>
</dbReference>
<dbReference type="EMBL" id="JAPDNS010000001">
    <property type="protein sequence ID" value="MCW3483885.1"/>
    <property type="molecule type" value="Genomic_DNA"/>
</dbReference>
<evidence type="ECO:0000313" key="11">
    <source>
        <dbReference type="EMBL" id="MCW3483885.1"/>
    </source>
</evidence>
<dbReference type="Gene3D" id="3.10.129.110">
    <property type="entry name" value="Polyketide synthase dehydratase"/>
    <property type="match status" value="1"/>
</dbReference>
<name>A0ABT3IIT2_9BACT</name>
<dbReference type="PROSITE" id="PS00455">
    <property type="entry name" value="AMP_BINDING"/>
    <property type="match status" value="1"/>
</dbReference>
<dbReference type="PROSITE" id="PS50075">
    <property type="entry name" value="CARRIER"/>
    <property type="match status" value="2"/>
</dbReference>
<evidence type="ECO:0000313" key="12">
    <source>
        <dbReference type="Proteomes" id="UP001207742"/>
    </source>
</evidence>
<evidence type="ECO:0000256" key="8">
    <source>
        <dbReference type="ARBA" id="ARBA00022737"/>
    </source>
</evidence>
<dbReference type="InterPro" id="IPR016039">
    <property type="entry name" value="Thiolase-like"/>
</dbReference>
<dbReference type="NCBIfam" id="TIGR01733">
    <property type="entry name" value="AA-adenyl-dom"/>
    <property type="match status" value="1"/>
</dbReference>
<comment type="cofactor">
    <cofactor evidence="1">
        <name>pantetheine 4'-phosphate</name>
        <dbReference type="ChEBI" id="CHEBI:47942"/>
    </cofactor>
</comment>
<evidence type="ECO:0000256" key="1">
    <source>
        <dbReference type="ARBA" id="ARBA00001957"/>
    </source>
</evidence>
<dbReference type="PANTHER" id="PTHR43775">
    <property type="entry name" value="FATTY ACID SYNTHASE"/>
    <property type="match status" value="1"/>
</dbReference>
<reference evidence="11 12" key="1">
    <citation type="submission" date="2022-10" db="EMBL/GenBank/DDBJ databases">
        <title>Chitinophaga nivalis PC15 sp. nov., isolated from Pyeongchang county, South Korea.</title>
        <authorList>
            <person name="Trinh H.N."/>
        </authorList>
    </citation>
    <scope>NUCLEOTIDE SEQUENCE [LARGE SCALE GENOMIC DNA]</scope>
    <source>
        <strain evidence="11 12">PC14</strain>
    </source>
</reference>
<dbReference type="RefSeq" id="WP_264729404.1">
    <property type="nucleotide sequence ID" value="NZ_JAPDNR010000001.1"/>
</dbReference>
<dbReference type="Pfam" id="PF00501">
    <property type="entry name" value="AMP-binding"/>
    <property type="match status" value="1"/>
</dbReference>
<protein>
    <submittedName>
        <fullName evidence="11">Amino acid adenylation domain-containing protein</fullName>
    </submittedName>
</protein>
<comment type="pathway">
    <text evidence="3">Antibiotic biosynthesis.</text>
</comment>
<evidence type="ECO:0000256" key="4">
    <source>
        <dbReference type="ARBA" id="ARBA00022450"/>
    </source>
</evidence>
<dbReference type="Gene3D" id="3.30.559.10">
    <property type="entry name" value="Chloramphenicol acetyltransferase-like domain"/>
    <property type="match status" value="1"/>
</dbReference>
<dbReference type="SUPFAM" id="SSF53901">
    <property type="entry name" value="Thiolase-like"/>
    <property type="match status" value="2"/>
</dbReference>
<dbReference type="InterPro" id="IPR014031">
    <property type="entry name" value="Ketoacyl_synth_C"/>
</dbReference>
<dbReference type="InterPro" id="IPR023213">
    <property type="entry name" value="CAT-like_dom_sf"/>
</dbReference>
<dbReference type="Gene3D" id="2.30.38.10">
    <property type="entry name" value="Luciferase, Domain 3"/>
    <property type="match status" value="1"/>
</dbReference>
<dbReference type="SUPFAM" id="SSF56801">
    <property type="entry name" value="Acetyl-CoA synthetase-like"/>
    <property type="match status" value="1"/>
</dbReference>
<dbReference type="InterPro" id="IPR032821">
    <property type="entry name" value="PKS_assoc"/>
</dbReference>
<dbReference type="SUPFAM" id="SSF51735">
    <property type="entry name" value="NAD(P)-binding Rossmann-fold domains"/>
    <property type="match status" value="2"/>
</dbReference>
<dbReference type="InterPro" id="IPR050091">
    <property type="entry name" value="PKS_NRPS_Biosynth_Enz"/>
</dbReference>
<dbReference type="InterPro" id="IPR014030">
    <property type="entry name" value="Ketoacyl_synth_N"/>
</dbReference>
<dbReference type="InterPro" id="IPR057326">
    <property type="entry name" value="KR_dom"/>
</dbReference>
<keyword evidence="6" id="KW-0597">Phosphoprotein</keyword>
<dbReference type="SMART" id="SM01294">
    <property type="entry name" value="PKS_PP_betabranch"/>
    <property type="match status" value="1"/>
</dbReference>
<dbReference type="Pfam" id="PF00668">
    <property type="entry name" value="Condensation"/>
    <property type="match status" value="1"/>
</dbReference>
<dbReference type="InterPro" id="IPR009081">
    <property type="entry name" value="PP-bd_ACP"/>
</dbReference>
<dbReference type="SUPFAM" id="SSF47336">
    <property type="entry name" value="ACP-like"/>
    <property type="match status" value="3"/>
</dbReference>
<evidence type="ECO:0000256" key="3">
    <source>
        <dbReference type="ARBA" id="ARBA00004792"/>
    </source>
</evidence>
<evidence type="ECO:0000259" key="10">
    <source>
        <dbReference type="PROSITE" id="PS52004"/>
    </source>
</evidence>
<dbReference type="Gene3D" id="3.30.559.30">
    <property type="entry name" value="Nonribosomal peptide synthetase, condensation domain"/>
    <property type="match status" value="1"/>
</dbReference>
<dbReference type="InterPro" id="IPR000873">
    <property type="entry name" value="AMP-dep_synth/lig_dom"/>
</dbReference>
<dbReference type="SMART" id="SM00823">
    <property type="entry name" value="PKS_PP"/>
    <property type="match status" value="2"/>
</dbReference>
<keyword evidence="12" id="KW-1185">Reference proteome</keyword>
<dbReference type="Gene3D" id="3.40.50.720">
    <property type="entry name" value="NAD(P)-binding Rossmann-like Domain"/>
    <property type="match status" value="1"/>
</dbReference>
<dbReference type="InterPro" id="IPR054514">
    <property type="entry name" value="RhiE-like_linker"/>
</dbReference>
<keyword evidence="7" id="KW-0808">Transferase</keyword>
<accession>A0ABT3IIT2</accession>
<dbReference type="Pfam" id="PF02801">
    <property type="entry name" value="Ketoacyl-synt_C"/>
    <property type="match status" value="2"/>
</dbReference>
<dbReference type="CDD" id="cd05930">
    <property type="entry name" value="A_NRPS"/>
    <property type="match status" value="1"/>
</dbReference>
<dbReference type="Gene3D" id="3.40.47.10">
    <property type="match status" value="2"/>
</dbReference>
<dbReference type="InterPro" id="IPR036291">
    <property type="entry name" value="NAD(P)-bd_dom_sf"/>
</dbReference>
<evidence type="ECO:0000256" key="2">
    <source>
        <dbReference type="ARBA" id="ARBA00004496"/>
    </source>
</evidence>
<evidence type="ECO:0000256" key="6">
    <source>
        <dbReference type="ARBA" id="ARBA00022553"/>
    </source>
</evidence>
<dbReference type="CDD" id="cd08953">
    <property type="entry name" value="KR_2_SDR_x"/>
    <property type="match status" value="1"/>
</dbReference>
<feature type="domain" description="Carrier" evidence="9">
    <location>
        <begin position="989"/>
        <end position="1064"/>
    </location>
</feature>
<dbReference type="Gene3D" id="1.10.1240.100">
    <property type="match status" value="1"/>
</dbReference>
<dbReference type="InterPro" id="IPR045851">
    <property type="entry name" value="AMP-bd_C_sf"/>
</dbReference>
<dbReference type="InterPro" id="IPR013968">
    <property type="entry name" value="PKS_KR"/>
</dbReference>
<dbReference type="Gene3D" id="3.30.70.3290">
    <property type="match status" value="1"/>
</dbReference>
<dbReference type="PROSITE" id="PS00606">
    <property type="entry name" value="KS3_1"/>
    <property type="match status" value="1"/>
</dbReference>
<comment type="caution">
    <text evidence="11">The sequence shown here is derived from an EMBL/GenBank/DDBJ whole genome shotgun (WGS) entry which is preliminary data.</text>
</comment>
<dbReference type="Gene3D" id="3.30.300.30">
    <property type="match status" value="1"/>
</dbReference>
<keyword evidence="4" id="KW-0596">Phosphopantetheine</keyword>
<evidence type="ECO:0000256" key="7">
    <source>
        <dbReference type="ARBA" id="ARBA00022679"/>
    </source>
</evidence>
<dbReference type="Gene3D" id="3.40.50.980">
    <property type="match status" value="2"/>
</dbReference>
<dbReference type="InterPro" id="IPR020806">
    <property type="entry name" value="PKS_PP-bd"/>
</dbReference>
<organism evidence="11 12">
    <name type="scientific">Chitinophaga nivalis</name>
    <dbReference type="NCBI Taxonomy" id="2991709"/>
    <lineage>
        <taxon>Bacteria</taxon>
        <taxon>Pseudomonadati</taxon>
        <taxon>Bacteroidota</taxon>
        <taxon>Chitinophagia</taxon>
        <taxon>Chitinophagales</taxon>
        <taxon>Chitinophagaceae</taxon>
        <taxon>Chitinophaga</taxon>
    </lineage>
</organism>
<dbReference type="Proteomes" id="UP001207742">
    <property type="component" value="Unassembled WGS sequence"/>
</dbReference>
<dbReference type="InterPro" id="IPR001242">
    <property type="entry name" value="Condensation_dom"/>
</dbReference>
<keyword evidence="5" id="KW-0963">Cytoplasm</keyword>
<dbReference type="PANTHER" id="PTHR43775:SF37">
    <property type="entry name" value="SI:DKEY-61P9.11"/>
    <property type="match status" value="1"/>
</dbReference>
<dbReference type="SMART" id="SM00822">
    <property type="entry name" value="PKS_KR"/>
    <property type="match status" value="1"/>
</dbReference>
<proteinExistence type="predicted"/>
<dbReference type="InterPro" id="IPR036736">
    <property type="entry name" value="ACP-like_sf"/>
</dbReference>
<dbReference type="Pfam" id="PF00109">
    <property type="entry name" value="ketoacyl-synt"/>
    <property type="match status" value="2"/>
</dbReference>
<gene>
    <name evidence="11" type="ORF">OL497_08275</name>
</gene>
<dbReference type="InterPro" id="IPR010071">
    <property type="entry name" value="AA_adenyl_dom"/>
</dbReference>
<keyword evidence="8" id="KW-0677">Repeat</keyword>
<evidence type="ECO:0000259" key="9">
    <source>
        <dbReference type="PROSITE" id="PS50075"/>
    </source>
</evidence>
<dbReference type="SMART" id="SM00825">
    <property type="entry name" value="PKS_KS"/>
    <property type="match status" value="2"/>
</dbReference>
<dbReference type="InterPro" id="IPR020841">
    <property type="entry name" value="PKS_Beta-ketoAc_synthase_dom"/>
</dbReference>
<dbReference type="Pfam" id="PF22336">
    <property type="entry name" value="RhiE-like_linker"/>
    <property type="match status" value="1"/>
</dbReference>
<dbReference type="Pfam" id="PF08659">
    <property type="entry name" value="KR"/>
    <property type="match status" value="1"/>
</dbReference>
<dbReference type="InterPro" id="IPR018201">
    <property type="entry name" value="Ketoacyl_synth_AS"/>
</dbReference>
<dbReference type="SUPFAM" id="SSF52777">
    <property type="entry name" value="CoA-dependent acyltransferases"/>
    <property type="match status" value="2"/>
</dbReference>
<evidence type="ECO:0000256" key="5">
    <source>
        <dbReference type="ARBA" id="ARBA00022490"/>
    </source>
</evidence>
<dbReference type="PROSITE" id="PS52004">
    <property type="entry name" value="KS3_2"/>
    <property type="match status" value="2"/>
</dbReference>
<dbReference type="InterPro" id="IPR006162">
    <property type="entry name" value="Ppantetheine_attach_site"/>
</dbReference>
<feature type="domain" description="Carrier" evidence="9">
    <location>
        <begin position="2280"/>
        <end position="2357"/>
    </location>
</feature>
<dbReference type="Pfam" id="PF00550">
    <property type="entry name" value="PP-binding"/>
    <property type="match status" value="2"/>
</dbReference>
<dbReference type="Pfam" id="PF22621">
    <property type="entry name" value="CurL-like_PKS_C"/>
    <property type="match status" value="1"/>
</dbReference>
<feature type="domain" description="Ketosynthase family 3 (KS3)" evidence="10">
    <location>
        <begin position="1096"/>
        <end position="1525"/>
    </location>
</feature>
<feature type="domain" description="Ketosynthase family 3 (KS3)" evidence="10">
    <location>
        <begin position="2399"/>
        <end position="2813"/>
    </location>
</feature>
<sequence>MNKEEILIAYKSGKLSKEETIIRLLQEKQPAVQMQLSENQKGMWAFQQMNPLSFAYNIPVCIHITADMDATRFTAAYKQVLQRFPVLRSRFKNTGDAICRFETPVATTGVQVEAAAGWSDDAVMTWLEKQVRKPFQLEHDTLVRMVVVSRSATDHYVLFVIHHIIFDGNSIAPLLDAFLQACQGYRNDAASPVNCLYDNYVKAEQDFLRDAAAPLAYWQQQLQGPLPVLPFSTNHHNIYEAPDTADIIHLSLEAPLSQQIKKVAREQQLSVAAILLGVFKLLLYRYTKEEDIIVGMPATIKPSEAFDDQVGLFVNMIPVRSSGLGSITFRELVQHIMSAIADGLDNAAYPFSLLVKKLAIPADGTQAPVFQVAYAYQDFMSEVTKVLQQYEQQLPAKWIDRLYQSGEYELGLEVMVFPEYFELKCKYQADRYTSFFVTQFMQHYKQLLEAVTADPVLPLSAYPVLSGAEKQQLEDMLASPVREAVHGKSLPALIEDFAATRPLSIAIKYGQQEYSYAALNTAVNQLTHYLRENGLQPQQFAGVFLDRSPAAIISMLAIMKAGAVYVPLDPAYPQDRLEYMMQDAAVGMVITTEALAKRLPDTGAALLLTDVMATAISRMPDTTPGLLHTLTDRAYVIYTSGSTGKPKGVVVAHKGIPNLIRSQDHLFAVGHDSTVLQFASCCFDASVWEVCMGLGTGSTLLVADKQQLLPGETLFNLLSQYQVTHVTLPPSVLAALPLRALPALHTIIVAGEACPDKIVREWGTGRKFFNAYGPTEYTVCATVSAPLESDQKADIGRAIFNTRCFILDEHLQQVPIGVPGELHIAGHGLAIEYLNRPELNESKFISLLTTAGVQERVYKTGDLVCLLPNGNITFLGRIDTQVKIRGHRIELEEIENCVSTFKGIENCAVVVYGAQQQLIAYYTVTGDWQHTADATSLLRHHLLSLLPEYMVPFIFTLLDRMPLTNSGKIDRKLLAEKPLTSPKAPASGLSMSATEVKVAAIWNNVLQTTADNIQEGFFTAGGNSITAVLLAEKISKEFDCAFPVTHLFRFSNIQEISRYVLKSAPEKVIQTSAQESHTVQPTAPVNKPAPDITYPDDSIAIVGISCRFPGATHKEIFWENLVSGKEGLKWLSPEELQQRGFTEQAAMQENLVAVQGTIEEKSGFDPAFFNISPKDAEMMDPQLRHLLMHAWHAIEDAGYRAGEVTDTGVFMTASNNMYQAMLPGTVTTGTKVIADADEYVGLMMAQGGTIPTMISFKLNLKGPSLYVHANCSSSLVALHLACQSLKNGETRQALVGGATLFAADMAGYVYQPGLNFSSDGHCKTFDAAADGMVPAEGVGVMFLKRMKDAVNDGDHVYAVIRGIAVNNDGGDKTGFYAPGINGQAAVIQAVHTATGINPDNISYVEAHGTGTRLGDPIELAALSEIYERYTDRKQYCGIGAVKTNLGHLDTAAGIAGSIKLALGLSHGFIPPSINFKKANPAIDFAASPFYVADRIIPLPRRDTPYHMSLSAFGLGGTNAHAIFESYHPVITEDTIHPAAAGTFIVPLSAKNKERLHSYAARLQAFLLKDAAAAGLTATQLTQDIRAIIADLTGIAIAQINTDQSLSELNLDAFQTSSLLHRLAGKYGCTFEQHYHPATVEELVSGILQRLKVSGDSHPALQLTDIAYTMQVGRETMHARVAFVVKDILELQTQLEDYLAGKEQTTIFTGEGKPARQAQFFVEDEAELESMIEKWLAAGKAGKVAALWAAGFSVNWTLLYPHSRPRRVSLPGYPFAMDHYWLPEKAVERIPKEKVVAATNTIAPPTSPELLLFREVWTPAPASPVAHKAVRLLCFMEDAAIQKDFSLALSAAAAGSEVIFVSTGTAYRQVSPHQYVIRRQHKADYRQLMGDIAVTGSPDGIVYNWKDGADYTALVYLIQVLDDLSASSRLLLIADPADVYQAAWTGFERSLGQVAAAIQLTVLYETSGIPDAGHVLAGLSATKGVRYIAGTRHVQQMQPVERSAGTAFKTGGTYLITGGFGGLGKMLAHYLVSRYQAKLILLGRTPANDGQTDFMATLEALGGQVHYLAADVTDREVMTDRLATARTLLGALNGVLHVAGAAGNGSILETTIDAFHDTVAAKVQGTVILDELLAGEALDFVCYYSSAAAILGDFGSCDYAAANRFQMAYAEYRNQLVTAGLRYGKTMAINWPAWREGGMGAGATERAEMYLRSSGQAFLEKAEGMALLEQLLTGTHAHVLVMKGYRERIYQFLHCSSAAEASQPVIPEVSSTAHRVAAGSSVRMQLEKELRELAAGVLKQSPDKLDPAENLVDMGYDSVSLTGLAAAYRAHFDINVTPALFFDYTNLHKLTAYFLQEHEEKITAFYRQEQPVVTPVAVAAPRIQEQPAMPVLSAANITGDEAIAIIGMSGRFPQARNVQEMWQILADNRNVVEAIPADRFNWSGIGAAEKDKERWCGCVPGVKEFDPLFFEISPREAEIMDPRQRLLLQESWKALEDAGYGPVQLNAATVGVFVGVEQGDYQDLVKDSPFITANHDGILAARLSYFLDLKGPVLAINTACSSGLVALHQACQSLRSKECDTAIAAGVNLILTPMSHVGMGQAGMLSGDGKCAVFDKSADGIVPGEAVVAVVLKRLAHAVRDGDPIHGVIRGSGTNYDGKTNGITAPGGLAQAGLLRGIYDRFAINPADITYVVTHGTGTRLGDPIEVNALNTVFKKYTDQLSYCALTSAKTNFGHTLAASGLLNVVNVIQAMKHQLIPASLHFREPNEFITWENSPFYVNDRNRSWQPAAGKPLTGAVSAFGMSGTNAHAVLESYTAASPQDTIPHPYYLLPLSAKSSAALQERMRDMIVFLEQTTTCTLAALSYTLQQGRHHFNHRVVILVADKAAAIQAWKDILAGREVKDTFQGVTNWDTLPDGQPVTDLLSEAGQVVQQPAHYREVLAKLAACYCEGHVLDWAALYGEVKPARIHLPTYPFTRNTYWLPETAAPAAPLPVAQPLNTLLPHRTAANSFHLELAADNDTGLYEKTANGKQYVRGLVYLEIVRQAAIQLPSAAAGILRITDVRWSQPLTLQAVALRLHITFFTAKERWAFEVKEDTTQSVLCQGYLQPIAPPATAGVPVSAIKAHWPLHPPVTGSVITGPVYIQGQEYLIGLPATGKDWSRLASGLADTDLSSYLLQTVAVLLQEHLSGPMVIPPVTLSSLEIYQPAGIPAFALIKYDGSGSVLRLNIKICNEAGTVLLQWKDFAVKVPVAGKTVLKPLLSNTN</sequence>